<feature type="region of interest" description="Disordered" evidence="1">
    <location>
        <begin position="1"/>
        <end position="87"/>
    </location>
</feature>
<evidence type="ECO:0000256" key="1">
    <source>
        <dbReference type="SAM" id="MobiDB-lite"/>
    </source>
</evidence>
<dbReference type="Gramene" id="ONIVA02G08340.2">
    <property type="protein sequence ID" value="ONIVA02G08340.2"/>
    <property type="gene ID" value="ONIVA02G08340"/>
</dbReference>
<evidence type="ECO:0008006" key="4">
    <source>
        <dbReference type="Google" id="ProtNLM"/>
    </source>
</evidence>
<reference evidence="2" key="1">
    <citation type="submission" date="2015-04" db="UniProtKB">
        <authorList>
            <consortium name="EnsemblPlants"/>
        </authorList>
    </citation>
    <scope>IDENTIFICATION</scope>
    <source>
        <strain evidence="2">SL10</strain>
    </source>
</reference>
<dbReference type="AlphaFoldDB" id="A0A0E0G314"/>
<dbReference type="HOGENOM" id="CLU_2214199_0_0_1"/>
<proteinExistence type="predicted"/>
<evidence type="ECO:0000313" key="2">
    <source>
        <dbReference type="EnsemblPlants" id="ONIVA02G08340.2"/>
    </source>
</evidence>
<dbReference type="EnsemblPlants" id="ONIVA02G08340.2">
    <property type="protein sequence ID" value="ONIVA02G08340.2"/>
    <property type="gene ID" value="ONIVA02G08340"/>
</dbReference>
<accession>A0A0E0G314</accession>
<sequence length="127" mass="13841">MHAATDGDEGDGEDGATLVSMVHDEAAAVPDIEGQDGEGDAVAADGDALGEPLLEPEPHRLLQRRRELSHGGPLRHERVHRPHRRYGLLSDGTSVGVLLPAPASEADDDAAIYETRDDEQKHRWQRR</sequence>
<reference evidence="2" key="2">
    <citation type="submission" date="2018-04" db="EMBL/GenBank/DDBJ databases">
        <title>OnivRS2 (Oryza nivara Reference Sequence Version 2).</title>
        <authorList>
            <person name="Zhang J."/>
            <person name="Kudrna D."/>
            <person name="Lee S."/>
            <person name="Talag J."/>
            <person name="Rajasekar S."/>
            <person name="Welchert J."/>
            <person name="Hsing Y.-I."/>
            <person name="Wing R.A."/>
        </authorList>
    </citation>
    <scope>NUCLEOTIDE SEQUENCE [LARGE SCALE GENOMIC DNA]</scope>
    <source>
        <strain evidence="2">SL10</strain>
    </source>
</reference>
<name>A0A0E0G314_ORYNI</name>
<feature type="compositionally biased region" description="Basic and acidic residues" evidence="1">
    <location>
        <begin position="56"/>
        <end position="69"/>
    </location>
</feature>
<feature type="compositionally biased region" description="Low complexity" evidence="1">
    <location>
        <begin position="40"/>
        <end position="53"/>
    </location>
</feature>
<feature type="compositionally biased region" description="Basic residues" evidence="1">
    <location>
        <begin position="77"/>
        <end position="86"/>
    </location>
</feature>
<feature type="region of interest" description="Disordered" evidence="1">
    <location>
        <begin position="108"/>
        <end position="127"/>
    </location>
</feature>
<feature type="compositionally biased region" description="Acidic residues" evidence="1">
    <location>
        <begin position="1"/>
        <end position="14"/>
    </location>
</feature>
<protein>
    <recommendedName>
        <fullName evidence="4">DUF834 domain-containing protein</fullName>
    </recommendedName>
</protein>
<keyword evidence="3" id="KW-1185">Reference proteome</keyword>
<feature type="compositionally biased region" description="Basic and acidic residues" evidence="1">
    <location>
        <begin position="114"/>
        <end position="127"/>
    </location>
</feature>
<evidence type="ECO:0000313" key="3">
    <source>
        <dbReference type="Proteomes" id="UP000006591"/>
    </source>
</evidence>
<organism evidence="2">
    <name type="scientific">Oryza nivara</name>
    <name type="common">Indian wild rice</name>
    <name type="synonym">Oryza sativa f. spontanea</name>
    <dbReference type="NCBI Taxonomy" id="4536"/>
    <lineage>
        <taxon>Eukaryota</taxon>
        <taxon>Viridiplantae</taxon>
        <taxon>Streptophyta</taxon>
        <taxon>Embryophyta</taxon>
        <taxon>Tracheophyta</taxon>
        <taxon>Spermatophyta</taxon>
        <taxon>Magnoliopsida</taxon>
        <taxon>Liliopsida</taxon>
        <taxon>Poales</taxon>
        <taxon>Poaceae</taxon>
        <taxon>BOP clade</taxon>
        <taxon>Oryzoideae</taxon>
        <taxon>Oryzeae</taxon>
        <taxon>Oryzinae</taxon>
        <taxon>Oryza</taxon>
    </lineage>
</organism>
<dbReference type="Proteomes" id="UP000006591">
    <property type="component" value="Chromosome 2"/>
</dbReference>